<accession>A0A3Q9J9C6</accession>
<gene>
    <name evidence="1" type="ORF">CVS54_02323</name>
</gene>
<name>A0A3Q9J9C6_9MICO</name>
<evidence type="ECO:0000313" key="2">
    <source>
        <dbReference type="Proteomes" id="UP000274841"/>
    </source>
</evidence>
<dbReference type="InterPro" id="IPR013974">
    <property type="entry name" value="SAF"/>
</dbReference>
<proteinExistence type="predicted"/>
<evidence type="ECO:0000313" key="1">
    <source>
        <dbReference type="EMBL" id="AZS40978.1"/>
    </source>
</evidence>
<dbReference type="AlphaFoldDB" id="A0A3Q9J9C6"/>
<dbReference type="CDD" id="cd11614">
    <property type="entry name" value="SAF_CpaB_FlgA_like"/>
    <property type="match status" value="1"/>
</dbReference>
<reference evidence="1 2" key="1">
    <citation type="submission" date="2018-08" db="EMBL/GenBank/DDBJ databases">
        <title>Microbacterium oxydans strain HG3.</title>
        <authorList>
            <person name="ORTET P."/>
        </authorList>
    </citation>
    <scope>NUCLEOTIDE SEQUENCE [LARGE SCALE GENOMIC DNA]</scope>
    <source>
        <strain evidence="1 2">HG3</strain>
    </source>
</reference>
<protein>
    <submittedName>
        <fullName evidence="1">Uncharacterized protein</fullName>
    </submittedName>
</protein>
<dbReference type="RefSeq" id="WP_127012345.1">
    <property type="nucleotide sequence ID" value="NZ_BAAAKO010000005.1"/>
</dbReference>
<dbReference type="KEGG" id="moy:CVS54_02323"/>
<organism evidence="1 2">
    <name type="scientific">Microbacterium oxydans</name>
    <dbReference type="NCBI Taxonomy" id="82380"/>
    <lineage>
        <taxon>Bacteria</taxon>
        <taxon>Bacillati</taxon>
        <taxon>Actinomycetota</taxon>
        <taxon>Actinomycetes</taxon>
        <taxon>Micrococcales</taxon>
        <taxon>Microbacteriaceae</taxon>
        <taxon>Microbacterium</taxon>
    </lineage>
</organism>
<dbReference type="EMBL" id="CP031422">
    <property type="protein sequence ID" value="AZS40978.1"/>
    <property type="molecule type" value="Genomic_DNA"/>
</dbReference>
<dbReference type="GeneID" id="69644455"/>
<dbReference type="Proteomes" id="UP000274841">
    <property type="component" value="Chromosome"/>
</dbReference>
<dbReference type="SMART" id="SM00858">
    <property type="entry name" value="SAF"/>
    <property type="match status" value="1"/>
</dbReference>
<sequence>MASLSPPRRAFWGDVRFLIGIALVALSIGGVWLIVSAADDAVPVLQTTRTITQGQPVTAADFQVVDVRLGAAGEGYLGPDDLLADSVATRTLDGGELVPVSALTDAEDSRSTTVVIQSTTGIPEGVAAGTVVEIWQAPPVDEGRSYDVPRILVADVIVRDVLEPEGVLAEAGTRLEVVIDRADVADVLAAITGGSALSVVPVGAGS</sequence>